<evidence type="ECO:0000313" key="5">
    <source>
        <dbReference type="Proteomes" id="UP000231067"/>
    </source>
</evidence>
<evidence type="ECO:0000259" key="3">
    <source>
        <dbReference type="Pfam" id="PF13193"/>
    </source>
</evidence>
<proteinExistence type="inferred from homology"/>
<reference evidence="4 5" key="1">
    <citation type="submission" date="2017-09" db="EMBL/GenBank/DDBJ databases">
        <title>Depth-based differentiation of microbial function through sediment-hosted aquifers and enrichment of novel symbionts in the deep terrestrial subsurface.</title>
        <authorList>
            <person name="Probst A.J."/>
            <person name="Ladd B."/>
            <person name="Jarett J.K."/>
            <person name="Geller-Mcgrath D.E."/>
            <person name="Sieber C.M."/>
            <person name="Emerson J.B."/>
            <person name="Anantharaman K."/>
            <person name="Thomas B.C."/>
            <person name="Malmstrom R."/>
            <person name="Stieglmeier M."/>
            <person name="Klingl A."/>
            <person name="Woyke T."/>
            <person name="Ryan C.M."/>
            <person name="Banfield J.F."/>
        </authorList>
    </citation>
    <scope>NUCLEOTIDE SEQUENCE [LARGE SCALE GENOMIC DNA]</scope>
    <source>
        <strain evidence="4">CG23_combo_of_CG06-09_8_20_14_all_40_23</strain>
    </source>
</reference>
<evidence type="ECO:0000256" key="2">
    <source>
        <dbReference type="ARBA" id="ARBA00022598"/>
    </source>
</evidence>
<feature type="domain" description="AMP-binding enzyme C-terminal" evidence="3">
    <location>
        <begin position="56"/>
        <end position="127"/>
    </location>
</feature>
<name>A0A2H0A4B1_9BACT</name>
<comment type="similarity">
    <text evidence="1">Belongs to the ATP-dependent AMP-binding enzyme family.</text>
</comment>
<evidence type="ECO:0000256" key="1">
    <source>
        <dbReference type="ARBA" id="ARBA00006432"/>
    </source>
</evidence>
<organism evidence="4 5">
    <name type="scientific">Candidatus Desantisbacteria bacterium CG23_combo_of_CG06-09_8_20_14_all_40_23</name>
    <dbReference type="NCBI Taxonomy" id="1974550"/>
    <lineage>
        <taxon>Bacteria</taxon>
        <taxon>Candidatus Desantisiibacteriota</taxon>
    </lineage>
</organism>
<dbReference type="InterPro" id="IPR025110">
    <property type="entry name" value="AMP-bd_C"/>
</dbReference>
<comment type="caution">
    <text evidence="4">The sequence shown here is derived from an EMBL/GenBank/DDBJ whole genome shotgun (WGS) entry which is preliminary data.</text>
</comment>
<protein>
    <recommendedName>
        <fullName evidence="3">AMP-binding enzyme C-terminal domain-containing protein</fullName>
    </recommendedName>
</protein>
<dbReference type="Pfam" id="PF13193">
    <property type="entry name" value="AMP-binding_C"/>
    <property type="match status" value="1"/>
</dbReference>
<dbReference type="InterPro" id="IPR042099">
    <property type="entry name" value="ANL_N_sf"/>
</dbReference>
<keyword evidence="2" id="KW-0436">Ligase</keyword>
<dbReference type="Gene3D" id="3.40.50.12780">
    <property type="entry name" value="N-terminal domain of ligase-like"/>
    <property type="match status" value="1"/>
</dbReference>
<dbReference type="Proteomes" id="UP000231067">
    <property type="component" value="Unassembled WGS sequence"/>
</dbReference>
<gene>
    <name evidence="4" type="ORF">COX18_07245</name>
</gene>
<sequence length="143" mass="16109">MKGYFRLKEITAQTIDKEGWLNSGDLAVKNKEGRIKFVGRQKRVIKRGANMVSPEEIEQFLRTHPACAAVIVDSEEDSIIGEKIIAYFQSGDGDTVSKEELRSFCKGKISAYKIPDEFYLVKEVPKTVGKANPTLLKKIKTKK</sequence>
<dbReference type="GO" id="GO:0031956">
    <property type="term" value="F:medium-chain fatty acid-CoA ligase activity"/>
    <property type="evidence" value="ECO:0007669"/>
    <property type="project" value="TreeGrafter"/>
</dbReference>
<dbReference type="PANTHER" id="PTHR43201">
    <property type="entry name" value="ACYL-COA SYNTHETASE"/>
    <property type="match status" value="1"/>
</dbReference>
<dbReference type="PANTHER" id="PTHR43201:SF5">
    <property type="entry name" value="MEDIUM-CHAIN ACYL-COA LIGASE ACSF2, MITOCHONDRIAL"/>
    <property type="match status" value="1"/>
</dbReference>
<dbReference type="InterPro" id="IPR045851">
    <property type="entry name" value="AMP-bd_C_sf"/>
</dbReference>
<dbReference type="SUPFAM" id="SSF56801">
    <property type="entry name" value="Acetyl-CoA synthetase-like"/>
    <property type="match status" value="1"/>
</dbReference>
<dbReference type="AlphaFoldDB" id="A0A2H0A4B1"/>
<dbReference type="GO" id="GO:0006631">
    <property type="term" value="P:fatty acid metabolic process"/>
    <property type="evidence" value="ECO:0007669"/>
    <property type="project" value="TreeGrafter"/>
</dbReference>
<evidence type="ECO:0000313" key="4">
    <source>
        <dbReference type="EMBL" id="PIP40282.1"/>
    </source>
</evidence>
<dbReference type="EMBL" id="PCSH01000129">
    <property type="protein sequence ID" value="PIP40282.1"/>
    <property type="molecule type" value="Genomic_DNA"/>
</dbReference>
<dbReference type="Gene3D" id="3.30.300.30">
    <property type="match status" value="1"/>
</dbReference>
<accession>A0A2H0A4B1</accession>